<feature type="region of interest" description="Disordered" evidence="1">
    <location>
        <begin position="683"/>
        <end position="707"/>
    </location>
</feature>
<reference evidence="2" key="1">
    <citation type="submission" date="2021-01" db="EMBL/GenBank/DDBJ databases">
        <authorList>
            <person name="Corre E."/>
            <person name="Pelletier E."/>
            <person name="Niang G."/>
            <person name="Scheremetjew M."/>
            <person name="Finn R."/>
            <person name="Kale V."/>
            <person name="Holt S."/>
            <person name="Cochrane G."/>
            <person name="Meng A."/>
            <person name="Brown T."/>
            <person name="Cohen L."/>
        </authorList>
    </citation>
    <scope>NUCLEOTIDE SEQUENCE</scope>
    <source>
        <strain evidence="2">CCAP 1951/1</strain>
    </source>
</reference>
<protein>
    <submittedName>
        <fullName evidence="2">Uncharacterized protein</fullName>
    </submittedName>
</protein>
<evidence type="ECO:0000256" key="1">
    <source>
        <dbReference type="SAM" id="MobiDB-lite"/>
    </source>
</evidence>
<organism evidence="2">
    <name type="scientific">Neobodo designis</name>
    <name type="common">Flagellated protozoan</name>
    <name type="synonym">Bodo designis</name>
    <dbReference type="NCBI Taxonomy" id="312471"/>
    <lineage>
        <taxon>Eukaryota</taxon>
        <taxon>Discoba</taxon>
        <taxon>Euglenozoa</taxon>
        <taxon>Kinetoplastea</taxon>
        <taxon>Metakinetoplastina</taxon>
        <taxon>Neobodonida</taxon>
        <taxon>Neobodo</taxon>
    </lineage>
</organism>
<feature type="region of interest" description="Disordered" evidence="1">
    <location>
        <begin position="1399"/>
        <end position="1442"/>
    </location>
</feature>
<gene>
    <name evidence="2" type="ORF">NDES1114_LOCUS25940</name>
</gene>
<sequence>MGDYQKRLSSWDAQLDRREENVEAAEDDLNRRVDTLNRDIATLRQKTDQLNADREALAKEREFERELEIEAERRRRADREKQRQHERQMESELKKQEKAVDSLQRATEEQQMAQAKLERELGRISREREQHRRDAQWARDKEQEWNRERVALERKIREVQEELAGANSTIESLNNEMKGQRQVEAGLREDNTKQQAVIDYFEGRATGEADADWQRRRESTLASLEAAKKGAWHHASIQIDNVGQESSTVAFALGSVEPVRVMKCNVVVAHDGPVASGTVEFEIGEGFVTGDLLTVLGSADGVVSSVKGPLANVEPSRPNDLLVFSLNPGAEISSSVAAVLNSVGFVATNALEFGGVRTIEFSINVTSAKQTSVAISGQVHVAVIPSAFDAFREALPFTERAAPVPVFGHVRLKNPFSDLSTRAYAAHMGAKFFAHGFKGPNREDESASLTDATQVELVRKHASAIGRRCLTCAQPRLAQRFTLSEWSGQSTSKAQEGMFADFELRVTLDRLQPEDTLMLDRKDAIRHQVKFTLNDDGTEVFMRSMDRSVTREVIGTALQAIQFSSSATPLDERARKITVFVRIPHMPIALEWTSVRALTIVNAAHHVKVSADLVDRVYRNNTSTVSGNASAAPRLWFADDVEVSDPFASKFRGSAVFTLRHPTLRVHKDTLGLAAPPALDGNITVESHTTQDPPPVRQPDRWSPKSAPIEEAPAMPVYIRGTVCYSGVEVCTFKLLDSATRLELTFTPQTTSDSATAVFRSVFFESEDITPLVRRTIKCVAALGRGTENTIDFTVTSQMPIVAVERLGGMKWTEHQGPMPAGSHFGLVSALAESKPPPAPQTLLHVFIGDGFESGDVLAYKGTSTTKAAARPSTLWVRGVDWAGRVKSASTSRDGLVAAYRLDDDSLLIRVANTPPPADGKEIPSLEPLNDVGLLREALQQVLYEHTSSSPSVFRKVLCVRSMDFMSTYSDACVPLNVVPIDDPTEIHDLPEKTLYSQGSREALSGFRLAPSARVVDSDTDDFIGGTLMIEPAAGSYVSGQDQLYLLSPQQQRDQDPEGAIVFVDERNRVHLMPSFEAFVAYEALVQEDVCTGGTDDADDGVPRFLCHSVGLLTITDLSDQFTASPGSPEPMSPASPSKKKKEKDVAPKEVNVPCRWEVFFKPPRQRTITLDCVQTILRCFAWRNNSGRIKRRSRAFTVTLGAGALGAAVNVEGARVADKTVLDFSVKIAPGVFHVPQGASDVPYQRNGGAQPVSKALMILPLSPYVKVHRGRLVIRLVGTREQPCLPEADSKDAKVKGDDDESISLGLRRDSGMEIRGDQLVSSGAGGSTALLGTVATISKSIIAINFSASARIDTKQLQTLARSVMYNCSSSAKEANPREVRTREIEIALEDALHFSSGALPSSSDEDETTECAQTEANTGEQAPSDASPAEAHGGGDEAHRRESLCVRFKKPVHFACRVKVHVSSDLCNASTLQQMISEPPFTIMPPERPLEYTMRCGASKIFNTVQTTPRPPSVIPMCASTLERSPVALLRPPSTFTIYAPPGVAAPLQLAEDAIVSTAEPSLDTYALPRLVTGRGALRVSMLGESSADLARSTTAGNSFAVVSTCVEVRFNGHAVALMTTASRTRNALHFEFLACPPQVVGELLRRVSFMGGGKKDRPGAKHLFKCTFSKGPGLPDETTTLTAVVTPPYVEEIVGSRVAFSGPATFPFVNAKVKTTVSFGGGRLAVDIAASEVDGQRMSAADRIFIADADGFKAEFTDDDEVNGVVHVSSAGGRGDGVLGVFTLTAHSFMLRITDDPAFASGDLLQAFVRGCVAVGQVAPVPKGAPPPVVDGLDFGVSYTCTLQLEDAALVGCEASVVVTGAAPKKKKGKK</sequence>
<name>A0A7S1MPL9_NEODS</name>
<evidence type="ECO:0000313" key="2">
    <source>
        <dbReference type="EMBL" id="CAD9137703.1"/>
    </source>
</evidence>
<feature type="region of interest" description="Disordered" evidence="1">
    <location>
        <begin position="119"/>
        <end position="141"/>
    </location>
</feature>
<proteinExistence type="predicted"/>
<feature type="region of interest" description="Disordered" evidence="1">
    <location>
        <begin position="1123"/>
        <end position="1147"/>
    </location>
</feature>
<accession>A0A7S1MPL9</accession>
<feature type="compositionally biased region" description="Polar residues" evidence="1">
    <location>
        <begin position="1414"/>
        <end position="1425"/>
    </location>
</feature>
<feature type="region of interest" description="Disordered" evidence="1">
    <location>
        <begin position="71"/>
        <end position="98"/>
    </location>
</feature>
<dbReference type="EMBL" id="HBGF01038769">
    <property type="protein sequence ID" value="CAD9137703.1"/>
    <property type="molecule type" value="Transcribed_RNA"/>
</dbReference>